<dbReference type="InterPro" id="IPR009760">
    <property type="entry name" value="DUF1328"/>
</dbReference>
<name>A8LTK5_DINSH</name>
<dbReference type="Pfam" id="PF07043">
    <property type="entry name" value="DUF1328"/>
    <property type="match status" value="1"/>
</dbReference>
<dbReference type="GO" id="GO:0005886">
    <property type="term" value="C:plasma membrane"/>
    <property type="evidence" value="ECO:0007669"/>
    <property type="project" value="UniProtKB-SubCell"/>
</dbReference>
<keyword evidence="2 5" id="KW-0812">Transmembrane</keyword>
<evidence type="ECO:0000256" key="2">
    <source>
        <dbReference type="ARBA" id="ARBA00022692"/>
    </source>
</evidence>
<feature type="transmembrane region" description="Helical" evidence="5">
    <location>
        <begin position="29"/>
        <end position="50"/>
    </location>
</feature>
<proteinExistence type="inferred from homology"/>
<dbReference type="Proteomes" id="UP000006833">
    <property type="component" value="Plasmid pDSHI02"/>
</dbReference>
<protein>
    <recommendedName>
        <fullName evidence="5">UPF0391 membrane protein Dshi_3842</fullName>
    </recommendedName>
</protein>
<comment type="subcellular location">
    <subcellularLocation>
        <location evidence="5">Cell membrane</location>
        <topology evidence="5">Single-pass membrane protein</topology>
    </subcellularLocation>
</comment>
<dbReference type="HOGENOM" id="CLU_187346_1_0_5"/>
<accession>A8LTK5</accession>
<evidence type="ECO:0000313" key="6">
    <source>
        <dbReference type="EMBL" id="ABV95572.1"/>
    </source>
</evidence>
<dbReference type="HAMAP" id="MF_01361">
    <property type="entry name" value="UPF0391"/>
    <property type="match status" value="1"/>
</dbReference>
<keyword evidence="7" id="KW-1185">Reference proteome</keyword>
<dbReference type="RefSeq" id="WP_012187235.1">
    <property type="nucleotide sequence ID" value="NC_009956.1"/>
</dbReference>
<dbReference type="AlphaFoldDB" id="A8LTK5"/>
<evidence type="ECO:0000313" key="7">
    <source>
        <dbReference type="Proteomes" id="UP000006833"/>
    </source>
</evidence>
<dbReference type="OrthoDB" id="8021162at2"/>
<keyword evidence="4 5" id="KW-0472">Membrane</keyword>
<keyword evidence="3 5" id="KW-1133">Transmembrane helix</keyword>
<keyword evidence="1 5" id="KW-1003">Cell membrane</keyword>
<organism evidence="6 7">
    <name type="scientific">Dinoroseobacter shibae (strain DSM 16493 / NCIMB 14021 / DFL 12)</name>
    <dbReference type="NCBI Taxonomy" id="398580"/>
    <lineage>
        <taxon>Bacteria</taxon>
        <taxon>Pseudomonadati</taxon>
        <taxon>Pseudomonadota</taxon>
        <taxon>Alphaproteobacteria</taxon>
        <taxon>Rhodobacterales</taxon>
        <taxon>Roseobacteraceae</taxon>
        <taxon>Dinoroseobacter</taxon>
    </lineage>
</organism>
<evidence type="ECO:0000256" key="4">
    <source>
        <dbReference type="ARBA" id="ARBA00023136"/>
    </source>
</evidence>
<sequence>MRAWSLIFFVFAAISALFGFTGLAEATAGIAVVLFWIFLVLGFGALAWGISTRNRD</sequence>
<reference evidence="7" key="1">
    <citation type="journal article" date="2010" name="ISME J.">
        <title>The complete genome sequence of the algal symbiont Dinoroseobacter shibae: a hitchhiker's guide to life in the sea.</title>
        <authorList>
            <person name="Wagner-Dobler I."/>
            <person name="Ballhausen B."/>
            <person name="Berger M."/>
            <person name="Brinkhoff T."/>
            <person name="Buchholz I."/>
            <person name="Bunk B."/>
            <person name="Cypionka H."/>
            <person name="Daniel R."/>
            <person name="Drepper T."/>
            <person name="Gerdts G."/>
            <person name="Hahnke S."/>
            <person name="Han C."/>
            <person name="Jahn D."/>
            <person name="Kalhoefer D."/>
            <person name="Kiss H."/>
            <person name="Klenk H.P."/>
            <person name="Kyrpides N."/>
            <person name="Liebl W."/>
            <person name="Liesegang H."/>
            <person name="Meincke L."/>
            <person name="Pati A."/>
            <person name="Petersen J."/>
            <person name="Piekarski T."/>
            <person name="Pommerenke C."/>
            <person name="Pradella S."/>
            <person name="Pukall R."/>
            <person name="Rabus R."/>
            <person name="Stackebrandt E."/>
            <person name="Thole S."/>
            <person name="Thompson L."/>
            <person name="Tielen P."/>
            <person name="Tomasch J."/>
            <person name="von Jan M."/>
            <person name="Wanphrut N."/>
            <person name="Wichels A."/>
            <person name="Zech H."/>
            <person name="Simon M."/>
        </authorList>
    </citation>
    <scope>NUCLEOTIDE SEQUENCE [LARGE SCALE GENOMIC DNA]</scope>
    <source>
        <strain evidence="7">DSM 16493 / NCIMB 14021 / DFL 12</strain>
        <plasmid evidence="7">Plasmid pDSHI02</plasmid>
    </source>
</reference>
<evidence type="ECO:0000256" key="3">
    <source>
        <dbReference type="ARBA" id="ARBA00022989"/>
    </source>
</evidence>
<evidence type="ECO:0000256" key="1">
    <source>
        <dbReference type="ARBA" id="ARBA00022475"/>
    </source>
</evidence>
<dbReference type="KEGG" id="dsh:Dshi_3842"/>
<gene>
    <name evidence="6" type="ordered locus">Dshi_3842</name>
</gene>
<keyword evidence="6" id="KW-0614">Plasmid</keyword>
<evidence type="ECO:0000256" key="5">
    <source>
        <dbReference type="HAMAP-Rule" id="MF_01361"/>
    </source>
</evidence>
<dbReference type="EMBL" id="CP000832">
    <property type="protein sequence ID" value="ABV95572.1"/>
    <property type="molecule type" value="Genomic_DNA"/>
</dbReference>
<comment type="similarity">
    <text evidence="5">Belongs to the UPF0391 family.</text>
</comment>
<geneLocation type="plasmid" evidence="6 7">
    <name>pDSHI02</name>
</geneLocation>